<sequence>MTVAMEDCERGMPVRKAARIHQVPRQTLQDRVSGGVVHGSRSGGPTMLSPQTGKDVVEKFQSQVLSMRRPDNLDRARAACATWEVVDQFYTLLEGTLEALRLKDKPSQIYNCDLTGFAMERGREKVLVLSTASPVAPGNTWTWLHWLPPIQRRPVQRLPVVARMITASEYEHQYLEKVEKERAGNAVRQRPAALKRQREGEGCLRKDHRGSHCQCWDHHL</sequence>
<reference evidence="3" key="1">
    <citation type="journal article" date="2023" name="Science">
        <title>Genome structures resolve the early diversification of teleost fishes.</title>
        <authorList>
            <person name="Parey E."/>
            <person name="Louis A."/>
            <person name="Montfort J."/>
            <person name="Bouchez O."/>
            <person name="Roques C."/>
            <person name="Iampietro C."/>
            <person name="Lluch J."/>
            <person name="Castinel A."/>
            <person name="Donnadieu C."/>
            <person name="Desvignes T."/>
            <person name="Floi Bucao C."/>
            <person name="Jouanno E."/>
            <person name="Wen M."/>
            <person name="Mejri S."/>
            <person name="Dirks R."/>
            <person name="Jansen H."/>
            <person name="Henkel C."/>
            <person name="Chen W.J."/>
            <person name="Zahm M."/>
            <person name="Cabau C."/>
            <person name="Klopp C."/>
            <person name="Thompson A.W."/>
            <person name="Robinson-Rechavi M."/>
            <person name="Braasch I."/>
            <person name="Lecointre G."/>
            <person name="Bobe J."/>
            <person name="Postlethwait J.H."/>
            <person name="Berthelot C."/>
            <person name="Roest Crollius H."/>
            <person name="Guiguen Y."/>
        </authorList>
    </citation>
    <scope>NUCLEOTIDE SEQUENCE</scope>
    <source>
        <strain evidence="3">WJC10195</strain>
    </source>
</reference>
<keyword evidence="4" id="KW-1185">Reference proteome</keyword>
<evidence type="ECO:0000313" key="3">
    <source>
        <dbReference type="EMBL" id="KAJ8333929.1"/>
    </source>
</evidence>
<feature type="compositionally biased region" description="Basic and acidic residues" evidence="1">
    <location>
        <begin position="196"/>
        <end position="205"/>
    </location>
</feature>
<dbReference type="AlphaFoldDB" id="A0A9Q1IBU6"/>
<dbReference type="OrthoDB" id="4327074at2759"/>
<evidence type="ECO:0000259" key="2">
    <source>
        <dbReference type="Pfam" id="PF05225"/>
    </source>
</evidence>
<dbReference type="EMBL" id="JAINUF010000022">
    <property type="protein sequence ID" value="KAJ8333929.1"/>
    <property type="molecule type" value="Genomic_DNA"/>
</dbReference>
<dbReference type="Proteomes" id="UP001152622">
    <property type="component" value="Chromosome 22"/>
</dbReference>
<name>A0A9Q1IBU6_SYNKA</name>
<organism evidence="3 4">
    <name type="scientific">Synaphobranchus kaupii</name>
    <name type="common">Kaup's arrowtooth eel</name>
    <dbReference type="NCBI Taxonomy" id="118154"/>
    <lineage>
        <taxon>Eukaryota</taxon>
        <taxon>Metazoa</taxon>
        <taxon>Chordata</taxon>
        <taxon>Craniata</taxon>
        <taxon>Vertebrata</taxon>
        <taxon>Euteleostomi</taxon>
        <taxon>Actinopterygii</taxon>
        <taxon>Neopterygii</taxon>
        <taxon>Teleostei</taxon>
        <taxon>Anguilliformes</taxon>
        <taxon>Synaphobranchidae</taxon>
        <taxon>Synaphobranchus</taxon>
    </lineage>
</organism>
<dbReference type="InterPro" id="IPR009057">
    <property type="entry name" value="Homeodomain-like_sf"/>
</dbReference>
<dbReference type="Pfam" id="PF05225">
    <property type="entry name" value="HTH_psq"/>
    <property type="match status" value="1"/>
</dbReference>
<evidence type="ECO:0000256" key="1">
    <source>
        <dbReference type="SAM" id="MobiDB-lite"/>
    </source>
</evidence>
<protein>
    <recommendedName>
        <fullName evidence="2">HTH psq-type domain-containing protein</fullName>
    </recommendedName>
</protein>
<proteinExistence type="predicted"/>
<dbReference type="InterPro" id="IPR007889">
    <property type="entry name" value="HTH_Psq"/>
</dbReference>
<feature type="domain" description="HTH psq-type" evidence="2">
    <location>
        <begin position="2"/>
        <end position="35"/>
    </location>
</feature>
<feature type="region of interest" description="Disordered" evidence="1">
    <location>
        <begin position="32"/>
        <end position="52"/>
    </location>
</feature>
<accession>A0A9Q1IBU6</accession>
<dbReference type="SUPFAM" id="SSF46689">
    <property type="entry name" value="Homeodomain-like"/>
    <property type="match status" value="1"/>
</dbReference>
<comment type="caution">
    <text evidence="3">The sequence shown here is derived from an EMBL/GenBank/DDBJ whole genome shotgun (WGS) entry which is preliminary data.</text>
</comment>
<gene>
    <name evidence="3" type="ORF">SKAU_G00412480</name>
</gene>
<feature type="compositionally biased region" description="Low complexity" evidence="1">
    <location>
        <begin position="32"/>
        <end position="44"/>
    </location>
</feature>
<feature type="region of interest" description="Disordered" evidence="1">
    <location>
        <begin position="185"/>
        <end position="209"/>
    </location>
</feature>
<dbReference type="Gene3D" id="1.10.10.60">
    <property type="entry name" value="Homeodomain-like"/>
    <property type="match status" value="1"/>
</dbReference>
<evidence type="ECO:0000313" key="4">
    <source>
        <dbReference type="Proteomes" id="UP001152622"/>
    </source>
</evidence>
<dbReference type="GO" id="GO:0003677">
    <property type="term" value="F:DNA binding"/>
    <property type="evidence" value="ECO:0007669"/>
    <property type="project" value="InterPro"/>
</dbReference>